<evidence type="ECO:0000256" key="1">
    <source>
        <dbReference type="ARBA" id="ARBA00022694"/>
    </source>
</evidence>
<name>F6ETW7_SPHCR</name>
<dbReference type="AlphaFoldDB" id="F6ETW7"/>
<keyword evidence="3 6" id="KW-0255">Endonuclease</keyword>
<dbReference type="Proteomes" id="UP000007150">
    <property type="component" value="Chromosome 1"/>
</dbReference>
<keyword evidence="5 6" id="KW-0694">RNA-binding</keyword>
<dbReference type="GO" id="GO:0004526">
    <property type="term" value="F:ribonuclease P activity"/>
    <property type="evidence" value="ECO:0007669"/>
    <property type="project" value="UniProtKB-UniRule"/>
</dbReference>
<dbReference type="EC" id="3.1.26.5" evidence="6 7"/>
<dbReference type="GO" id="GO:0030677">
    <property type="term" value="C:ribonuclease P complex"/>
    <property type="evidence" value="ECO:0007669"/>
    <property type="project" value="TreeGrafter"/>
</dbReference>
<evidence type="ECO:0000256" key="3">
    <source>
        <dbReference type="ARBA" id="ARBA00022759"/>
    </source>
</evidence>
<dbReference type="GO" id="GO:0001682">
    <property type="term" value="P:tRNA 5'-leader removal"/>
    <property type="evidence" value="ECO:0007669"/>
    <property type="project" value="UniProtKB-UniRule"/>
</dbReference>
<organism evidence="9 10">
    <name type="scientific">Sphingobium chlorophenolicum L-1</name>
    <dbReference type="NCBI Taxonomy" id="690566"/>
    <lineage>
        <taxon>Bacteria</taxon>
        <taxon>Pseudomonadati</taxon>
        <taxon>Pseudomonadota</taxon>
        <taxon>Alphaproteobacteria</taxon>
        <taxon>Sphingomonadales</taxon>
        <taxon>Sphingomonadaceae</taxon>
        <taxon>Sphingobium</taxon>
    </lineage>
</organism>
<dbReference type="InterPro" id="IPR020568">
    <property type="entry name" value="Ribosomal_Su5_D2-typ_SF"/>
</dbReference>
<sequence length="139" mass="15154">MGKRADFLAANRGRRAPMPGFVLLVRERGDGDPAMRYGITVTKKIGGAVIRNRMKRRFRVLARELLPVHGVAGADHVLIGRSEGIERDFGLLRGELEKALHKVMSRPVGETPPRRGSSKDKRKASTGSARMGAGESAKP</sequence>
<keyword evidence="10" id="KW-1185">Reference proteome</keyword>
<dbReference type="HOGENOM" id="CLU_117179_6_0_5"/>
<comment type="similarity">
    <text evidence="6">Belongs to the RnpA family.</text>
</comment>
<evidence type="ECO:0000256" key="8">
    <source>
        <dbReference type="SAM" id="MobiDB-lite"/>
    </source>
</evidence>
<reference evidence="9 10" key="1">
    <citation type="submission" date="2011-05" db="EMBL/GenBank/DDBJ databases">
        <title>Complete sequence of chromosome 1 of Sphingobium chlorophenolicum L-1.</title>
        <authorList>
            <consortium name="US DOE Joint Genome Institute"/>
            <person name="Lucas S."/>
            <person name="Han J."/>
            <person name="Lapidus A."/>
            <person name="Cheng J.-F."/>
            <person name="Goodwin L."/>
            <person name="Pitluck S."/>
            <person name="Peters L."/>
            <person name="Daligault H."/>
            <person name="Han C."/>
            <person name="Tapia R."/>
            <person name="Land M."/>
            <person name="Hauser L."/>
            <person name="Kyrpides N."/>
            <person name="Ivanova N."/>
            <person name="Pagani I."/>
            <person name="Turner P."/>
            <person name="Copley S."/>
            <person name="Woyke T."/>
        </authorList>
    </citation>
    <scope>NUCLEOTIDE SEQUENCE [LARGE SCALE GENOMIC DNA]</scope>
    <source>
        <strain evidence="9 10">L-1</strain>
    </source>
</reference>
<comment type="catalytic activity">
    <reaction evidence="6">
        <text>Endonucleolytic cleavage of RNA, removing 5'-extranucleotides from tRNA precursor.</text>
        <dbReference type="EC" id="3.1.26.5"/>
    </reaction>
</comment>
<keyword evidence="2 6" id="KW-0540">Nuclease</keyword>
<dbReference type="NCBIfam" id="TIGR00188">
    <property type="entry name" value="rnpA"/>
    <property type="match status" value="1"/>
</dbReference>
<dbReference type="PANTHER" id="PTHR33992">
    <property type="entry name" value="RIBONUCLEASE P PROTEIN COMPONENT"/>
    <property type="match status" value="1"/>
</dbReference>
<accession>F6ETW7</accession>
<dbReference type="InterPro" id="IPR000100">
    <property type="entry name" value="RNase_P"/>
</dbReference>
<dbReference type="KEGG" id="sch:Sphch_2910"/>
<dbReference type="SUPFAM" id="SSF54211">
    <property type="entry name" value="Ribosomal protein S5 domain 2-like"/>
    <property type="match status" value="1"/>
</dbReference>
<dbReference type="InterPro" id="IPR014721">
    <property type="entry name" value="Ribsml_uS5_D2-typ_fold_subgr"/>
</dbReference>
<dbReference type="STRING" id="690566.Sphch_2910"/>
<evidence type="ECO:0000313" key="9">
    <source>
        <dbReference type="EMBL" id="AEG50542.1"/>
    </source>
</evidence>
<evidence type="ECO:0000256" key="7">
    <source>
        <dbReference type="NCBIfam" id="TIGR00188"/>
    </source>
</evidence>
<evidence type="ECO:0000256" key="2">
    <source>
        <dbReference type="ARBA" id="ARBA00022722"/>
    </source>
</evidence>
<dbReference type="PANTHER" id="PTHR33992:SF1">
    <property type="entry name" value="RIBONUCLEASE P PROTEIN COMPONENT"/>
    <property type="match status" value="1"/>
</dbReference>
<evidence type="ECO:0000256" key="6">
    <source>
        <dbReference type="HAMAP-Rule" id="MF_00227"/>
    </source>
</evidence>
<protein>
    <recommendedName>
        <fullName evidence="6 7">Ribonuclease P protein component</fullName>
        <shortName evidence="6">RNase P protein</shortName>
        <shortName evidence="6">RNaseP protein</shortName>
        <ecNumber evidence="6 7">3.1.26.5</ecNumber>
    </recommendedName>
    <alternativeName>
        <fullName evidence="6">Protein C5</fullName>
    </alternativeName>
</protein>
<keyword evidence="1 6" id="KW-0819">tRNA processing</keyword>
<evidence type="ECO:0000256" key="4">
    <source>
        <dbReference type="ARBA" id="ARBA00022801"/>
    </source>
</evidence>
<dbReference type="HAMAP" id="MF_00227">
    <property type="entry name" value="RNase_P"/>
    <property type="match status" value="1"/>
</dbReference>
<feature type="region of interest" description="Disordered" evidence="8">
    <location>
        <begin position="101"/>
        <end position="139"/>
    </location>
</feature>
<comment type="function">
    <text evidence="6">RNaseP catalyzes the removal of the 5'-leader sequence from pre-tRNA to produce the mature 5'-terminus. It can also cleave other RNA substrates such as 4.5S RNA. The protein component plays an auxiliary but essential role in vivo by binding to the 5'-leader sequence and broadening the substrate specificity of the ribozyme.</text>
</comment>
<keyword evidence="4 6" id="KW-0378">Hydrolase</keyword>
<comment type="subunit">
    <text evidence="6">Consists of a catalytic RNA component (M1 or rnpB) and a protein subunit.</text>
</comment>
<dbReference type="Gene3D" id="3.30.230.10">
    <property type="match status" value="1"/>
</dbReference>
<proteinExistence type="inferred from homology"/>
<dbReference type="GO" id="GO:0042781">
    <property type="term" value="F:3'-tRNA processing endoribonuclease activity"/>
    <property type="evidence" value="ECO:0007669"/>
    <property type="project" value="TreeGrafter"/>
</dbReference>
<evidence type="ECO:0000256" key="5">
    <source>
        <dbReference type="ARBA" id="ARBA00022884"/>
    </source>
</evidence>
<dbReference type="GO" id="GO:0000049">
    <property type="term" value="F:tRNA binding"/>
    <property type="evidence" value="ECO:0007669"/>
    <property type="project" value="UniProtKB-UniRule"/>
</dbReference>
<dbReference type="Pfam" id="PF00825">
    <property type="entry name" value="Ribonuclease_P"/>
    <property type="match status" value="1"/>
</dbReference>
<evidence type="ECO:0000313" key="10">
    <source>
        <dbReference type="Proteomes" id="UP000007150"/>
    </source>
</evidence>
<dbReference type="RefSeq" id="WP_013848776.1">
    <property type="nucleotide sequence ID" value="NC_015593.1"/>
</dbReference>
<dbReference type="EMBL" id="CP002798">
    <property type="protein sequence ID" value="AEG50542.1"/>
    <property type="molecule type" value="Genomic_DNA"/>
</dbReference>
<gene>
    <name evidence="6" type="primary">rnpA</name>
    <name evidence="9" type="ORF">Sphch_2910</name>
</gene>